<keyword evidence="1" id="KW-0067">ATP-binding</keyword>
<evidence type="ECO:0000313" key="4">
    <source>
        <dbReference type="EMBL" id="CAL5979322.1"/>
    </source>
</evidence>
<dbReference type="EMBL" id="CATOUU010000865">
    <property type="protein sequence ID" value="CAI9955637.1"/>
    <property type="molecule type" value="Genomic_DNA"/>
</dbReference>
<keyword evidence="1" id="KW-0547">Nucleotide-binding</keyword>
<proteinExistence type="inferred from homology"/>
<reference evidence="3" key="1">
    <citation type="submission" date="2023-06" db="EMBL/GenBank/DDBJ databases">
        <authorList>
            <person name="Kurt Z."/>
        </authorList>
    </citation>
    <scope>NUCLEOTIDE SEQUENCE</scope>
</reference>
<dbReference type="InterPro" id="IPR027417">
    <property type="entry name" value="P-loop_NTPase"/>
</dbReference>
<dbReference type="PANTHER" id="PTHR47642">
    <property type="entry name" value="ATP-DEPENDENT DNA HELICASE"/>
    <property type="match status" value="1"/>
</dbReference>
<comment type="catalytic activity">
    <reaction evidence="1">
        <text>ATP + H2O = ADP + phosphate + H(+)</text>
        <dbReference type="Rhea" id="RHEA:13065"/>
        <dbReference type="ChEBI" id="CHEBI:15377"/>
        <dbReference type="ChEBI" id="CHEBI:15378"/>
        <dbReference type="ChEBI" id="CHEBI:30616"/>
        <dbReference type="ChEBI" id="CHEBI:43474"/>
        <dbReference type="ChEBI" id="CHEBI:456216"/>
        <dbReference type="EC" id="5.6.2.3"/>
    </reaction>
</comment>
<reference evidence="4 5" key="2">
    <citation type="submission" date="2024-07" db="EMBL/GenBank/DDBJ databases">
        <authorList>
            <person name="Akdeniz Z."/>
        </authorList>
    </citation>
    <scope>NUCLEOTIDE SEQUENCE [LARGE SCALE GENOMIC DNA]</scope>
</reference>
<dbReference type="CDD" id="cd18809">
    <property type="entry name" value="SF1_C_RecD"/>
    <property type="match status" value="1"/>
</dbReference>
<dbReference type="Gene3D" id="3.40.50.300">
    <property type="entry name" value="P-loop containing nucleotide triphosphate hydrolases"/>
    <property type="match status" value="1"/>
</dbReference>
<accession>A0AA86QKV5</accession>
<keyword evidence="1" id="KW-0234">DNA repair</keyword>
<dbReference type="GO" id="GO:0016787">
    <property type="term" value="F:hydrolase activity"/>
    <property type="evidence" value="ECO:0007669"/>
    <property type="project" value="UniProtKB-KW"/>
</dbReference>
<feature type="domain" description="DNA helicase Pif1-like DEAD-box helicase" evidence="2">
    <location>
        <begin position="22"/>
        <end position="225"/>
    </location>
</feature>
<evidence type="ECO:0000313" key="3">
    <source>
        <dbReference type="EMBL" id="CAI9955637.1"/>
    </source>
</evidence>
<dbReference type="InterPro" id="IPR010285">
    <property type="entry name" value="DNA_helicase_pif1-like_DEAD"/>
</dbReference>
<name>A0AA86QKV5_9EUKA</name>
<dbReference type="EC" id="5.6.2.3" evidence="1"/>
<keyword evidence="1" id="KW-0233">DNA recombination</keyword>
<dbReference type="Pfam" id="PF05970">
    <property type="entry name" value="PIF1"/>
    <property type="match status" value="1"/>
</dbReference>
<dbReference type="GO" id="GO:0043139">
    <property type="term" value="F:5'-3' DNA helicase activity"/>
    <property type="evidence" value="ECO:0007669"/>
    <property type="project" value="UniProtKB-EC"/>
</dbReference>
<dbReference type="EMBL" id="CAXDID020000010">
    <property type="protein sequence ID" value="CAL5979322.1"/>
    <property type="molecule type" value="Genomic_DNA"/>
</dbReference>
<comment type="similarity">
    <text evidence="1">Belongs to the helicase family.</text>
</comment>
<dbReference type="AlphaFoldDB" id="A0AA86QKV5"/>
<dbReference type="Proteomes" id="UP001642409">
    <property type="component" value="Unassembled WGS sequence"/>
</dbReference>
<keyword evidence="5" id="KW-1185">Reference proteome</keyword>
<dbReference type="PANTHER" id="PTHR47642:SF5">
    <property type="entry name" value="ATP-DEPENDENT DNA HELICASE"/>
    <property type="match status" value="1"/>
</dbReference>
<keyword evidence="1" id="KW-0227">DNA damage</keyword>
<comment type="cofactor">
    <cofactor evidence="1">
        <name>Mg(2+)</name>
        <dbReference type="ChEBI" id="CHEBI:18420"/>
    </cofactor>
</comment>
<evidence type="ECO:0000313" key="5">
    <source>
        <dbReference type="Proteomes" id="UP001642409"/>
    </source>
</evidence>
<keyword evidence="1 3" id="KW-0347">Helicase</keyword>
<comment type="caution">
    <text evidence="3">The sequence shown here is derived from an EMBL/GenBank/DDBJ whole genome shotgun (WGS) entry which is preliminary data.</text>
</comment>
<keyword evidence="1" id="KW-0378">Hydrolase</keyword>
<organism evidence="3">
    <name type="scientific">Hexamita inflata</name>
    <dbReference type="NCBI Taxonomy" id="28002"/>
    <lineage>
        <taxon>Eukaryota</taxon>
        <taxon>Metamonada</taxon>
        <taxon>Diplomonadida</taxon>
        <taxon>Hexamitidae</taxon>
        <taxon>Hexamitinae</taxon>
        <taxon>Hexamita</taxon>
    </lineage>
</organism>
<evidence type="ECO:0000256" key="1">
    <source>
        <dbReference type="RuleBase" id="RU363044"/>
    </source>
</evidence>
<sequence>MNGMWSDSAIQTQKKAEHYQKLSFEQKMIFNEIVFNRKNAYIAGITCSGKSHLIRSITKSLQAMFGDKIFVTAISRSGAQNINGQLLQHIFQLKVDKIYDTIAENEQFIFQNVKQNLYMQIMFKELQVLIIDEVSMLPGYIFDAMDMFFQRIKENSEFFGGLQVILCGDFMQLPPISKTNKMRYLFDCEAFKNIEFKVQLCKSFSQYHDQKFLSVLNQIRDGFVSHDVLKKLQQKVENEATIINKQKMLFQKSLQAVKDLKFKKNEQIKEFQSQIDSKQIEQKQQIVELVQNIKDIDSQILDLQFIPPQLPIRLYNNDQQVNTVNIEQLQKREAQLYQIQADDTTDSLDHLKLMDKPESKILLCQGAQIMLNRNVDLSNDLCIGTVGIVRKILFEVKEPLKNIKDNGVEYQILNVSKNAVQLEIVVQTNIGIRTFIIKPFKCTQVNSAFKIVAKRLQLPIQLAYAINIYKSQGITVKDAIIQLDKSFDHGQAYIALSRLQSLDGLHLTSFDPNMINCQQECVKFHNNVSKLDIDDYLQKNITYTVGTNLIQPHILVETTVWTNWIQDINIQYATNPETINSYICFSSGNSSQVFEDNVNINISRILDDQQQIPQQNVNTDNITQATQIITQYSPEQPVIGQSQVQIPINTQMSQIFAQTQKPILRILTPSQRLKDKISPINYDTTIIDISDSEDVIEQQQQIQSKPRLIIITPQQRINKIRTSPHIFYSTEIFEFSNSSQLEQISVKQNEDQQNVMIQNQQTPQAPQTSNINGTVIEQSQQLQKPRIKILTLQQKLDKIKTQSQTQYNLETAEISEQQNKE</sequence>
<protein>
    <recommendedName>
        <fullName evidence="1">ATP-dependent DNA helicase</fullName>
        <ecNumber evidence="1">5.6.2.3</ecNumber>
    </recommendedName>
</protein>
<evidence type="ECO:0000259" key="2">
    <source>
        <dbReference type="Pfam" id="PF05970"/>
    </source>
</evidence>
<dbReference type="GO" id="GO:0006281">
    <property type="term" value="P:DNA repair"/>
    <property type="evidence" value="ECO:0007669"/>
    <property type="project" value="UniProtKB-KW"/>
</dbReference>
<dbReference type="SUPFAM" id="SSF52540">
    <property type="entry name" value="P-loop containing nucleoside triphosphate hydrolases"/>
    <property type="match status" value="2"/>
</dbReference>
<dbReference type="GO" id="GO:0005524">
    <property type="term" value="F:ATP binding"/>
    <property type="evidence" value="ECO:0007669"/>
    <property type="project" value="UniProtKB-KW"/>
</dbReference>
<dbReference type="InterPro" id="IPR051055">
    <property type="entry name" value="PIF1_helicase"/>
</dbReference>
<dbReference type="GO" id="GO:0000723">
    <property type="term" value="P:telomere maintenance"/>
    <property type="evidence" value="ECO:0007669"/>
    <property type="project" value="InterPro"/>
</dbReference>
<dbReference type="GO" id="GO:0006310">
    <property type="term" value="P:DNA recombination"/>
    <property type="evidence" value="ECO:0007669"/>
    <property type="project" value="UniProtKB-KW"/>
</dbReference>
<gene>
    <name evidence="3" type="ORF">HINF_LOCUS43282</name>
    <name evidence="4" type="ORF">HINF_LOCUS5469</name>
</gene>